<sequence>MSILTPSPRPTRSLTSAQGLQRYVVQRTSGHRHGPVTRIFSPGDIGRQVKPFVFLDYFDFQATGGAMFPMHPHSGIATTTVLLSGSLRYEDTTGASGVLEAGSVEWMRAGQGVWHDASPAGIGRFRGYQLWVALPAVLEHAPAQSQYLPPEAVPQSGPARLILGRHAGAQSQVVAPENLLLLHVRLRDGERWQLAPEPDHHVGWLHVSEGALHLAGARIANELAVLNESSAGIEVVAEGATEFILGTAVLHPHPLVLGHYSVHTSRAALRRGEQEIARLGEQLRARGRVR</sequence>
<keyword evidence="5" id="KW-1185">Reference proteome</keyword>
<dbReference type="SUPFAM" id="SSF51182">
    <property type="entry name" value="RmlC-like cupins"/>
    <property type="match status" value="1"/>
</dbReference>
<name>A0ABW8F2N5_9BURK</name>
<dbReference type="RefSeq" id="WP_402702165.1">
    <property type="nucleotide sequence ID" value="NZ_JBIUZV010000010.1"/>
</dbReference>
<organism evidence="4 5">
    <name type="scientific">Herbaspirillum chlorophenolicum</name>
    <dbReference type="NCBI Taxonomy" id="211589"/>
    <lineage>
        <taxon>Bacteria</taxon>
        <taxon>Pseudomonadati</taxon>
        <taxon>Pseudomonadota</taxon>
        <taxon>Betaproteobacteria</taxon>
        <taxon>Burkholderiales</taxon>
        <taxon>Oxalobacteraceae</taxon>
        <taxon>Herbaspirillum</taxon>
    </lineage>
</organism>
<dbReference type="PIRSF" id="PIRSF006232">
    <property type="entry name" value="Pirin"/>
    <property type="match status" value="1"/>
</dbReference>
<comment type="similarity">
    <text evidence="1 2">Belongs to the pirin family.</text>
</comment>
<dbReference type="EMBL" id="JBIUZV010000010">
    <property type="protein sequence ID" value="MFJ3047554.1"/>
    <property type="molecule type" value="Genomic_DNA"/>
</dbReference>
<feature type="domain" description="Pirin N-terminal" evidence="3">
    <location>
        <begin position="45"/>
        <end position="132"/>
    </location>
</feature>
<gene>
    <name evidence="4" type="ORF">ACIPEN_17140</name>
</gene>
<accession>A0ABW8F2N5</accession>
<dbReference type="Pfam" id="PF02678">
    <property type="entry name" value="Pirin"/>
    <property type="match status" value="1"/>
</dbReference>
<proteinExistence type="inferred from homology"/>
<dbReference type="PANTHER" id="PTHR13903">
    <property type="entry name" value="PIRIN-RELATED"/>
    <property type="match status" value="1"/>
</dbReference>
<dbReference type="InterPro" id="IPR011051">
    <property type="entry name" value="RmlC_Cupin_sf"/>
</dbReference>
<dbReference type="Gene3D" id="2.60.120.10">
    <property type="entry name" value="Jelly Rolls"/>
    <property type="match status" value="1"/>
</dbReference>
<dbReference type="Proteomes" id="UP001617427">
    <property type="component" value="Unassembled WGS sequence"/>
</dbReference>
<dbReference type="PANTHER" id="PTHR13903:SF8">
    <property type="entry name" value="PIRIN"/>
    <property type="match status" value="1"/>
</dbReference>
<comment type="caution">
    <text evidence="4">The sequence shown here is derived from an EMBL/GenBank/DDBJ whole genome shotgun (WGS) entry which is preliminary data.</text>
</comment>
<evidence type="ECO:0000313" key="4">
    <source>
        <dbReference type="EMBL" id="MFJ3047554.1"/>
    </source>
</evidence>
<dbReference type="InterPro" id="IPR014710">
    <property type="entry name" value="RmlC-like_jellyroll"/>
</dbReference>
<dbReference type="InterPro" id="IPR003829">
    <property type="entry name" value="Pirin_N_dom"/>
</dbReference>
<dbReference type="InterPro" id="IPR012093">
    <property type="entry name" value="Pirin"/>
</dbReference>
<reference evidence="4 5" key="1">
    <citation type="submission" date="2024-10" db="EMBL/GenBank/DDBJ databases">
        <title>The Natural Products Discovery Center: Release of the First 8490 Sequenced Strains for Exploring Actinobacteria Biosynthetic Diversity.</title>
        <authorList>
            <person name="Kalkreuter E."/>
            <person name="Kautsar S.A."/>
            <person name="Yang D."/>
            <person name="Bader C.D."/>
            <person name="Teijaro C.N."/>
            <person name="Fluegel L."/>
            <person name="Davis C.M."/>
            <person name="Simpson J.R."/>
            <person name="Lauterbach L."/>
            <person name="Steele A.D."/>
            <person name="Gui C."/>
            <person name="Meng S."/>
            <person name="Li G."/>
            <person name="Viehrig K."/>
            <person name="Ye F."/>
            <person name="Su P."/>
            <person name="Kiefer A.F."/>
            <person name="Nichols A."/>
            <person name="Cepeda A.J."/>
            <person name="Yan W."/>
            <person name="Fan B."/>
            <person name="Jiang Y."/>
            <person name="Adhikari A."/>
            <person name="Zheng C.-J."/>
            <person name="Schuster L."/>
            <person name="Cowan T.M."/>
            <person name="Smanski M.J."/>
            <person name="Chevrette M.G."/>
            <person name="De Carvalho L.P.S."/>
            <person name="Shen B."/>
        </authorList>
    </citation>
    <scope>NUCLEOTIDE SEQUENCE [LARGE SCALE GENOMIC DNA]</scope>
    <source>
        <strain evidence="4 5">NPDC087045</strain>
    </source>
</reference>
<protein>
    <submittedName>
        <fullName evidence="4">Pirin family protein</fullName>
    </submittedName>
</protein>
<evidence type="ECO:0000259" key="3">
    <source>
        <dbReference type="Pfam" id="PF02678"/>
    </source>
</evidence>
<evidence type="ECO:0000313" key="5">
    <source>
        <dbReference type="Proteomes" id="UP001617427"/>
    </source>
</evidence>
<evidence type="ECO:0000256" key="2">
    <source>
        <dbReference type="RuleBase" id="RU003457"/>
    </source>
</evidence>
<evidence type="ECO:0000256" key="1">
    <source>
        <dbReference type="ARBA" id="ARBA00008416"/>
    </source>
</evidence>